<dbReference type="InterPro" id="IPR045224">
    <property type="entry name" value="HDZip_class_I_plant"/>
</dbReference>
<comment type="function">
    <text evidence="10">Transcription factor.</text>
</comment>
<dbReference type="OrthoDB" id="6159439at2759"/>
<evidence type="ECO:0000256" key="8">
    <source>
        <dbReference type="PROSITE-ProRule" id="PRU00108"/>
    </source>
</evidence>
<comment type="subcellular location">
    <subcellularLocation>
        <location evidence="1 8 9">Nucleus</location>
    </subcellularLocation>
</comment>
<dbReference type="AlphaFoldDB" id="A0A8T1NWX7"/>
<dbReference type="PROSITE" id="PS50071">
    <property type="entry name" value="HOMEOBOX_2"/>
    <property type="match status" value="1"/>
</dbReference>
<accession>A0A8T1NWX7</accession>
<comment type="similarity">
    <text evidence="7 10">Belongs to the HD-ZIP homeobox family. Class I subfamily.</text>
</comment>
<dbReference type="CDD" id="cd00086">
    <property type="entry name" value="homeodomain"/>
    <property type="match status" value="1"/>
</dbReference>
<evidence type="ECO:0000313" key="14">
    <source>
        <dbReference type="Proteomes" id="UP000811609"/>
    </source>
</evidence>
<dbReference type="GO" id="GO:0043565">
    <property type="term" value="F:sequence-specific DNA binding"/>
    <property type="evidence" value="ECO:0007669"/>
    <property type="project" value="InterPro"/>
</dbReference>
<dbReference type="Proteomes" id="UP000811609">
    <property type="component" value="Chromosome 12"/>
</dbReference>
<evidence type="ECO:0000256" key="10">
    <source>
        <dbReference type="RuleBase" id="RU369038"/>
    </source>
</evidence>
<dbReference type="SMART" id="SM00389">
    <property type="entry name" value="HOX"/>
    <property type="match status" value="1"/>
</dbReference>
<dbReference type="SUPFAM" id="SSF46689">
    <property type="entry name" value="Homeodomain-like"/>
    <property type="match status" value="1"/>
</dbReference>
<evidence type="ECO:0000313" key="13">
    <source>
        <dbReference type="EMBL" id="KAG6633852.1"/>
    </source>
</evidence>
<dbReference type="PANTHER" id="PTHR24326:SF552">
    <property type="entry name" value="HOMEOBOX-LEUCINE ZIPPER PROTEIN"/>
    <property type="match status" value="1"/>
</dbReference>
<keyword evidence="6 8" id="KW-0539">Nucleus</keyword>
<evidence type="ECO:0000256" key="4">
    <source>
        <dbReference type="ARBA" id="ARBA00023155"/>
    </source>
</evidence>
<dbReference type="GO" id="GO:0045893">
    <property type="term" value="P:positive regulation of DNA-templated transcription"/>
    <property type="evidence" value="ECO:0007669"/>
    <property type="project" value="TreeGrafter"/>
</dbReference>
<feature type="domain" description="Homeobox" evidence="12">
    <location>
        <begin position="1"/>
        <end position="55"/>
    </location>
</feature>
<evidence type="ECO:0000256" key="7">
    <source>
        <dbReference type="ARBA" id="ARBA00025748"/>
    </source>
</evidence>
<dbReference type="GO" id="GO:0005634">
    <property type="term" value="C:nucleus"/>
    <property type="evidence" value="ECO:0007669"/>
    <property type="project" value="UniProtKB-SubCell"/>
</dbReference>
<keyword evidence="3 8" id="KW-0238">DNA-binding</keyword>
<evidence type="ECO:0000256" key="11">
    <source>
        <dbReference type="SAM" id="MobiDB-lite"/>
    </source>
</evidence>
<dbReference type="InterPro" id="IPR003106">
    <property type="entry name" value="Leu_zip_homeo"/>
</dbReference>
<protein>
    <recommendedName>
        <fullName evidence="10">Homeobox-leucine zipper protein</fullName>
    </recommendedName>
    <alternativeName>
        <fullName evidence="10">HD-ZIP protein</fullName>
    </alternativeName>
    <alternativeName>
        <fullName evidence="10">Homeodomain transcription factor</fullName>
    </alternativeName>
</protein>
<dbReference type="EMBL" id="CM031820">
    <property type="protein sequence ID" value="KAG6633852.1"/>
    <property type="molecule type" value="Genomic_DNA"/>
</dbReference>
<keyword evidence="5 10" id="KW-0804">Transcription</keyword>
<feature type="region of interest" description="Disordered" evidence="11">
    <location>
        <begin position="100"/>
        <end position="198"/>
    </location>
</feature>
<dbReference type="PROSITE" id="PS00027">
    <property type="entry name" value="HOMEOBOX_1"/>
    <property type="match status" value="1"/>
</dbReference>
<evidence type="ECO:0000256" key="1">
    <source>
        <dbReference type="ARBA" id="ARBA00004123"/>
    </source>
</evidence>
<feature type="DNA-binding region" description="Homeobox" evidence="8">
    <location>
        <begin position="3"/>
        <end position="56"/>
    </location>
</feature>
<evidence type="ECO:0000256" key="6">
    <source>
        <dbReference type="ARBA" id="ARBA00023242"/>
    </source>
</evidence>
<evidence type="ECO:0000256" key="5">
    <source>
        <dbReference type="ARBA" id="ARBA00023163"/>
    </source>
</evidence>
<dbReference type="Gene3D" id="1.10.10.60">
    <property type="entry name" value="Homeodomain-like"/>
    <property type="match status" value="1"/>
</dbReference>
<feature type="compositionally biased region" description="Basic and acidic residues" evidence="11">
    <location>
        <begin position="111"/>
        <end position="125"/>
    </location>
</feature>
<evidence type="ECO:0000256" key="9">
    <source>
        <dbReference type="RuleBase" id="RU000682"/>
    </source>
</evidence>
<dbReference type="InterPro" id="IPR000047">
    <property type="entry name" value="HTH_motif"/>
</dbReference>
<evidence type="ECO:0000259" key="12">
    <source>
        <dbReference type="PROSITE" id="PS50071"/>
    </source>
</evidence>
<reference evidence="13" key="1">
    <citation type="submission" date="2020-12" db="EMBL/GenBank/DDBJ databases">
        <title>WGS assembly of Carya illinoinensis cv. Pawnee.</title>
        <authorList>
            <person name="Platts A."/>
            <person name="Shu S."/>
            <person name="Wright S."/>
            <person name="Barry K."/>
            <person name="Edger P."/>
            <person name="Pires J.C."/>
            <person name="Schmutz J."/>
        </authorList>
    </citation>
    <scope>NUCLEOTIDE SEQUENCE</scope>
    <source>
        <tissue evidence="13">Leaf</tissue>
    </source>
</reference>
<sequence>MRRFNEEQTKSLEIMFEAESRPEAQVKQQLADELGLRPRQVAIWFQNRRARLKTRQIEREYCILKASYDNLASSFESRKRENHQLLIQLQKLKSLLGKQHGNEKGSCSAGESEKGDPIFEAKDKPSMSILPEGDDQKTNMLPGAGDTNCRHAQCSEEETGILKTAQPIDHGSQTSSDDWCNCFPDDSSGNSEWWELWT</sequence>
<evidence type="ECO:0000256" key="2">
    <source>
        <dbReference type="ARBA" id="ARBA00023015"/>
    </source>
</evidence>
<keyword evidence="2 10" id="KW-0805">Transcription regulation</keyword>
<dbReference type="Pfam" id="PF02183">
    <property type="entry name" value="HALZ"/>
    <property type="match status" value="1"/>
</dbReference>
<dbReference type="InterPro" id="IPR001356">
    <property type="entry name" value="HD"/>
</dbReference>
<gene>
    <name evidence="13" type="ORF">CIPAW_12G077000</name>
</gene>
<dbReference type="InterPro" id="IPR017970">
    <property type="entry name" value="Homeobox_CS"/>
</dbReference>
<dbReference type="InterPro" id="IPR009057">
    <property type="entry name" value="Homeodomain-like_sf"/>
</dbReference>
<proteinExistence type="inferred from homology"/>
<dbReference type="Pfam" id="PF00046">
    <property type="entry name" value="Homeodomain"/>
    <property type="match status" value="1"/>
</dbReference>
<name>A0A8T1NWX7_CARIL</name>
<dbReference type="PRINTS" id="PR00031">
    <property type="entry name" value="HTHREPRESSR"/>
</dbReference>
<dbReference type="GO" id="GO:0000981">
    <property type="term" value="F:DNA-binding transcription factor activity, RNA polymerase II-specific"/>
    <property type="evidence" value="ECO:0007669"/>
    <property type="project" value="UniProtKB-UniRule"/>
</dbReference>
<keyword evidence="4 8" id="KW-0371">Homeobox</keyword>
<keyword evidence="14" id="KW-1185">Reference proteome</keyword>
<evidence type="ECO:0000256" key="3">
    <source>
        <dbReference type="ARBA" id="ARBA00023125"/>
    </source>
</evidence>
<comment type="caution">
    <text evidence="13">The sequence shown here is derived from an EMBL/GenBank/DDBJ whole genome shotgun (WGS) entry which is preliminary data.</text>
</comment>
<dbReference type="PANTHER" id="PTHR24326">
    <property type="entry name" value="HOMEOBOX-LEUCINE ZIPPER PROTEIN"/>
    <property type="match status" value="1"/>
</dbReference>
<organism evidence="13 14">
    <name type="scientific">Carya illinoinensis</name>
    <name type="common">Pecan</name>
    <dbReference type="NCBI Taxonomy" id="32201"/>
    <lineage>
        <taxon>Eukaryota</taxon>
        <taxon>Viridiplantae</taxon>
        <taxon>Streptophyta</taxon>
        <taxon>Embryophyta</taxon>
        <taxon>Tracheophyta</taxon>
        <taxon>Spermatophyta</taxon>
        <taxon>Magnoliopsida</taxon>
        <taxon>eudicotyledons</taxon>
        <taxon>Gunneridae</taxon>
        <taxon>Pentapetalae</taxon>
        <taxon>rosids</taxon>
        <taxon>fabids</taxon>
        <taxon>Fagales</taxon>
        <taxon>Juglandaceae</taxon>
        <taxon>Carya</taxon>
    </lineage>
</organism>